<evidence type="ECO:0000256" key="4">
    <source>
        <dbReference type="ARBA" id="ARBA00022801"/>
    </source>
</evidence>
<dbReference type="AlphaFoldDB" id="A0AAV5PEA2"/>
<dbReference type="InterPro" id="IPR002933">
    <property type="entry name" value="Peptidase_M20"/>
</dbReference>
<dbReference type="Pfam" id="PF07687">
    <property type="entry name" value="M20_dimer"/>
    <property type="match status" value="1"/>
</dbReference>
<gene>
    <name evidence="8" type="ORF">Ccel01_32420</name>
</gene>
<dbReference type="Gene3D" id="3.30.70.360">
    <property type="match status" value="1"/>
</dbReference>
<dbReference type="PANTHER" id="PTHR43808:SF8">
    <property type="entry name" value="PEPTIDASE M20 DIMERISATION DOMAIN-CONTAINING PROTEIN"/>
    <property type="match status" value="1"/>
</dbReference>
<dbReference type="GO" id="GO:0046872">
    <property type="term" value="F:metal ion binding"/>
    <property type="evidence" value="ECO:0007669"/>
    <property type="project" value="UniProtKB-KW"/>
</dbReference>
<dbReference type="SUPFAM" id="SSF55031">
    <property type="entry name" value="Bacterial exopeptidase dimerisation domain"/>
    <property type="match status" value="1"/>
</dbReference>
<dbReference type="PANTHER" id="PTHR43808">
    <property type="entry name" value="ACETYLORNITHINE DEACETYLASE"/>
    <property type="match status" value="1"/>
</dbReference>
<keyword evidence="5" id="KW-0862">Zinc</keyword>
<comment type="caution">
    <text evidence="8">The sequence shown here is derived from an EMBL/GenBank/DDBJ whole genome shotgun (WGS) entry which is preliminary data.</text>
</comment>
<evidence type="ECO:0000256" key="5">
    <source>
        <dbReference type="ARBA" id="ARBA00022833"/>
    </source>
</evidence>
<dbReference type="FunFam" id="1.10.150.900:FF:000002">
    <property type="entry name" value="M20/M25/M40 family peptidase"/>
    <property type="match status" value="1"/>
</dbReference>
<accession>A0AAV5PEA2</accession>
<keyword evidence="4" id="KW-0378">Hydrolase</keyword>
<evidence type="ECO:0000259" key="7">
    <source>
        <dbReference type="Pfam" id="PF07687"/>
    </source>
</evidence>
<dbReference type="SUPFAM" id="SSF53187">
    <property type="entry name" value="Zn-dependent exopeptidases"/>
    <property type="match status" value="1"/>
</dbReference>
<reference evidence="8" key="1">
    <citation type="submission" date="2023-03" db="EMBL/GenBank/DDBJ databases">
        <title>Cellulosimicrobium cellulans NBRC 103059.</title>
        <authorList>
            <person name="Ichikawa N."/>
            <person name="Sato H."/>
            <person name="Tonouchi N."/>
        </authorList>
    </citation>
    <scope>NUCLEOTIDE SEQUENCE</scope>
    <source>
        <strain evidence="8">NBRC 103059</strain>
    </source>
</reference>
<feature type="region of interest" description="Disordered" evidence="6">
    <location>
        <begin position="1"/>
        <end position="28"/>
    </location>
</feature>
<feature type="domain" description="Peptidase M20 dimerisation" evidence="7">
    <location>
        <begin position="217"/>
        <end position="346"/>
    </location>
</feature>
<dbReference type="Gene3D" id="3.40.630.10">
    <property type="entry name" value="Zn peptidases"/>
    <property type="match status" value="1"/>
</dbReference>
<dbReference type="Pfam" id="PF01546">
    <property type="entry name" value="Peptidase_M20"/>
    <property type="match status" value="1"/>
</dbReference>
<evidence type="ECO:0000256" key="6">
    <source>
        <dbReference type="SAM" id="MobiDB-lite"/>
    </source>
</evidence>
<comment type="cofactor">
    <cofactor evidence="1">
        <name>Zn(2+)</name>
        <dbReference type="ChEBI" id="CHEBI:29105"/>
    </cofactor>
</comment>
<dbReference type="GO" id="GO:0016787">
    <property type="term" value="F:hydrolase activity"/>
    <property type="evidence" value="ECO:0007669"/>
    <property type="project" value="UniProtKB-KW"/>
</dbReference>
<keyword evidence="3" id="KW-0479">Metal-binding</keyword>
<dbReference type="InterPro" id="IPR036264">
    <property type="entry name" value="Bact_exopeptidase_dim_dom"/>
</dbReference>
<organism evidence="8 9">
    <name type="scientific">Cellulosimicrobium cellulans</name>
    <name type="common">Arthrobacter luteus</name>
    <dbReference type="NCBI Taxonomy" id="1710"/>
    <lineage>
        <taxon>Bacteria</taxon>
        <taxon>Bacillati</taxon>
        <taxon>Actinomycetota</taxon>
        <taxon>Actinomycetes</taxon>
        <taxon>Micrococcales</taxon>
        <taxon>Promicromonosporaceae</taxon>
        <taxon>Cellulosimicrobium</taxon>
    </lineage>
</organism>
<evidence type="ECO:0000256" key="3">
    <source>
        <dbReference type="ARBA" id="ARBA00022723"/>
    </source>
</evidence>
<evidence type="ECO:0000256" key="2">
    <source>
        <dbReference type="ARBA" id="ARBA00006247"/>
    </source>
</evidence>
<dbReference type="NCBIfam" id="NF005913">
    <property type="entry name" value="PRK07906.1"/>
    <property type="match status" value="1"/>
</dbReference>
<dbReference type="EMBL" id="BSTG01000004">
    <property type="protein sequence ID" value="GLY58640.1"/>
    <property type="molecule type" value="Genomic_DNA"/>
</dbReference>
<sequence length="460" mass="49133">MSLMTAPHPDSLASAPAATDATPGAVPRAEDEVVRICRELLRIDTSNFGDGSGPGERAAAEYVMGLLHEVGLEPELFESEPGRASVVVRLEGADPTRPALVLHGHLDVVPAQAEDWSVDPFAGEEIDGLLWGRGAVDMKDMDAMILAVVRQMVREGRKPARDVVVAFFADEEAGGAYGARYAVDHRPELFEGATEAISEVGGFSVEVGGRRAYLLQTAEKGIAWLRVVAEGRAGHGSQVNDDNAVTRLAEAVARIGTHHWPNTLTPTVDKLLRGVADLTGLRYDPEDSRSIEALVAALGPASRFVGATVRHTSNPTQLSAGYKANVIPGRAEAAIDARLLPGHEEDGFATLRALAGEHVRVEEIHRDIALEVPFAGDLVDAMVDSLLAEDPEATVLPYTLSGGTDNKSLARLGITGYGFAPLRLPADLDFSGMFHGVDERVPVDSLRFGVRVLDRLLRTC</sequence>
<evidence type="ECO:0000313" key="8">
    <source>
        <dbReference type="EMBL" id="GLY58640.1"/>
    </source>
</evidence>
<proteinExistence type="inferred from homology"/>
<protein>
    <submittedName>
        <fullName evidence="8">Peptidase M20</fullName>
    </submittedName>
</protein>
<comment type="similarity">
    <text evidence="2">Belongs to the peptidase M20A family.</text>
</comment>
<dbReference type="InterPro" id="IPR011650">
    <property type="entry name" value="Peptidase_M20_dimer"/>
</dbReference>
<evidence type="ECO:0000256" key="1">
    <source>
        <dbReference type="ARBA" id="ARBA00001947"/>
    </source>
</evidence>
<evidence type="ECO:0000313" key="9">
    <source>
        <dbReference type="Proteomes" id="UP001165168"/>
    </source>
</evidence>
<dbReference type="InterPro" id="IPR050072">
    <property type="entry name" value="Peptidase_M20A"/>
</dbReference>
<name>A0AAV5PEA2_CELCE</name>
<dbReference type="Proteomes" id="UP001165168">
    <property type="component" value="Unassembled WGS sequence"/>
</dbReference>
<dbReference type="PIRSF" id="PIRSF036696">
    <property type="entry name" value="ACY-1"/>
    <property type="match status" value="1"/>
</dbReference>
<dbReference type="Gene3D" id="1.10.150.900">
    <property type="match status" value="1"/>
</dbReference>